<dbReference type="InterPro" id="IPR011006">
    <property type="entry name" value="CheY-like_superfamily"/>
</dbReference>
<dbReference type="InterPro" id="IPR036097">
    <property type="entry name" value="HisK_dim/P_sf"/>
</dbReference>
<dbReference type="SUPFAM" id="SSF55785">
    <property type="entry name" value="PYP-like sensor domain (PAS domain)"/>
    <property type="match status" value="3"/>
</dbReference>
<keyword evidence="5" id="KW-0418">Kinase</keyword>
<dbReference type="Pfam" id="PF00072">
    <property type="entry name" value="Response_reg"/>
    <property type="match status" value="1"/>
</dbReference>
<dbReference type="Gene3D" id="3.30.565.10">
    <property type="entry name" value="Histidine kinase-like ATPase, C-terminal domain"/>
    <property type="match status" value="1"/>
</dbReference>
<dbReference type="InterPro" id="IPR005467">
    <property type="entry name" value="His_kinase_dom"/>
</dbReference>
<dbReference type="CDD" id="cd00130">
    <property type="entry name" value="PAS"/>
    <property type="match status" value="3"/>
</dbReference>
<feature type="domain" description="PAS" evidence="9">
    <location>
        <begin position="152"/>
        <end position="222"/>
    </location>
</feature>
<dbReference type="Gene3D" id="3.40.50.2300">
    <property type="match status" value="1"/>
</dbReference>
<comment type="catalytic activity">
    <reaction evidence="1">
        <text>ATP + protein L-histidine = ADP + protein N-phospho-L-histidine.</text>
        <dbReference type="EC" id="2.7.13.3"/>
    </reaction>
</comment>
<dbReference type="SMART" id="SM00388">
    <property type="entry name" value="HisKA"/>
    <property type="match status" value="1"/>
</dbReference>
<dbReference type="PROSITE" id="PS50109">
    <property type="entry name" value="HIS_KIN"/>
    <property type="match status" value="1"/>
</dbReference>
<dbReference type="RefSeq" id="WP_066385015.1">
    <property type="nucleotide sequence ID" value="NZ_LTAZ01000013.1"/>
</dbReference>
<dbReference type="EMBL" id="LTAZ01000013">
    <property type="protein sequence ID" value="KYH24512.1"/>
    <property type="molecule type" value="Genomic_DNA"/>
</dbReference>
<dbReference type="PATRIC" id="fig|1008153.3.peg.3683"/>
<dbReference type="NCBIfam" id="TIGR00229">
    <property type="entry name" value="sensory_box"/>
    <property type="match status" value="3"/>
</dbReference>
<gene>
    <name evidence="11" type="primary">bat_14</name>
    <name evidence="11" type="ORF">HAPAU_34950</name>
</gene>
<proteinExistence type="predicted"/>
<dbReference type="CDD" id="cd00082">
    <property type="entry name" value="HisKA"/>
    <property type="match status" value="1"/>
</dbReference>
<feature type="domain" description="PAS" evidence="9">
    <location>
        <begin position="395"/>
        <end position="467"/>
    </location>
</feature>
<dbReference type="SUPFAM" id="SSF47384">
    <property type="entry name" value="Homodimeric domain of signal transducing histidine kinase"/>
    <property type="match status" value="1"/>
</dbReference>
<dbReference type="SUPFAM" id="SSF52172">
    <property type="entry name" value="CheY-like"/>
    <property type="match status" value="1"/>
</dbReference>
<dbReference type="SMART" id="SM00387">
    <property type="entry name" value="HATPase_c"/>
    <property type="match status" value="1"/>
</dbReference>
<dbReference type="SMART" id="SM00091">
    <property type="entry name" value="PAS"/>
    <property type="match status" value="3"/>
</dbReference>
<dbReference type="InterPro" id="IPR035965">
    <property type="entry name" value="PAS-like_dom_sf"/>
</dbReference>
<dbReference type="InterPro" id="IPR036890">
    <property type="entry name" value="HATPase_C_sf"/>
</dbReference>
<dbReference type="OrthoDB" id="8127at2157"/>
<feature type="domain" description="PAC" evidence="10">
    <location>
        <begin position="342"/>
        <end position="394"/>
    </location>
</feature>
<evidence type="ECO:0000259" key="8">
    <source>
        <dbReference type="PROSITE" id="PS50110"/>
    </source>
</evidence>
<dbReference type="Pfam" id="PF02518">
    <property type="entry name" value="HATPase_c"/>
    <property type="match status" value="1"/>
</dbReference>
<evidence type="ECO:0000256" key="1">
    <source>
        <dbReference type="ARBA" id="ARBA00000085"/>
    </source>
</evidence>
<reference evidence="11 12" key="1">
    <citation type="submission" date="2016-02" db="EMBL/GenBank/DDBJ databases">
        <title>Genome sequence of Halalkalicoccus paucihalophilus DSM 24557.</title>
        <authorList>
            <person name="Poehlein A."/>
            <person name="Daniel R."/>
        </authorList>
    </citation>
    <scope>NUCLEOTIDE SEQUENCE [LARGE SCALE GENOMIC DNA]</scope>
    <source>
        <strain evidence="11 12">DSM 24557</strain>
    </source>
</reference>
<evidence type="ECO:0000259" key="7">
    <source>
        <dbReference type="PROSITE" id="PS50109"/>
    </source>
</evidence>
<dbReference type="InterPro" id="IPR052162">
    <property type="entry name" value="Sensor_kinase/Photoreceptor"/>
</dbReference>
<dbReference type="PANTHER" id="PTHR43304">
    <property type="entry name" value="PHYTOCHROME-LIKE PROTEIN CPH1"/>
    <property type="match status" value="1"/>
</dbReference>
<dbReference type="SMART" id="SM00448">
    <property type="entry name" value="REC"/>
    <property type="match status" value="1"/>
</dbReference>
<dbReference type="InterPro" id="IPR013655">
    <property type="entry name" value="PAS_fold_3"/>
</dbReference>
<dbReference type="Gene3D" id="3.30.450.20">
    <property type="entry name" value="PAS domain"/>
    <property type="match status" value="3"/>
</dbReference>
<dbReference type="SUPFAM" id="SSF55874">
    <property type="entry name" value="ATPase domain of HSP90 chaperone/DNA topoisomerase II/histidine kinase"/>
    <property type="match status" value="1"/>
</dbReference>
<keyword evidence="3 6" id="KW-0597">Phosphoprotein</keyword>
<feature type="modified residue" description="4-aspartylphosphate" evidence="6">
    <location>
        <position position="65"/>
    </location>
</feature>
<evidence type="ECO:0000259" key="9">
    <source>
        <dbReference type="PROSITE" id="PS50112"/>
    </source>
</evidence>
<dbReference type="PROSITE" id="PS50110">
    <property type="entry name" value="RESPONSE_REGULATORY"/>
    <property type="match status" value="1"/>
</dbReference>
<dbReference type="Pfam" id="PF08447">
    <property type="entry name" value="PAS_3"/>
    <property type="match status" value="1"/>
</dbReference>
<dbReference type="PROSITE" id="PS50112">
    <property type="entry name" value="PAS"/>
    <property type="match status" value="3"/>
</dbReference>
<feature type="domain" description="PAC" evidence="10">
    <location>
        <begin position="470"/>
        <end position="521"/>
    </location>
</feature>
<evidence type="ECO:0000313" key="12">
    <source>
        <dbReference type="Proteomes" id="UP000075321"/>
    </source>
</evidence>
<dbReference type="InterPro" id="IPR000014">
    <property type="entry name" value="PAS"/>
</dbReference>
<dbReference type="PROSITE" id="PS50113">
    <property type="entry name" value="PAC"/>
    <property type="match status" value="2"/>
</dbReference>
<dbReference type="InterPro" id="IPR001610">
    <property type="entry name" value="PAC"/>
</dbReference>
<feature type="domain" description="Response regulatory" evidence="8">
    <location>
        <begin position="14"/>
        <end position="130"/>
    </location>
</feature>
<evidence type="ECO:0000313" key="11">
    <source>
        <dbReference type="EMBL" id="KYH24512.1"/>
    </source>
</evidence>
<organism evidence="11 12">
    <name type="scientific">Halalkalicoccus paucihalophilus</name>
    <dbReference type="NCBI Taxonomy" id="1008153"/>
    <lineage>
        <taxon>Archaea</taxon>
        <taxon>Methanobacteriati</taxon>
        <taxon>Methanobacteriota</taxon>
        <taxon>Stenosarchaea group</taxon>
        <taxon>Halobacteria</taxon>
        <taxon>Halobacteriales</taxon>
        <taxon>Halococcaceae</taxon>
        <taxon>Halalkalicoccus</taxon>
    </lineage>
</organism>
<dbReference type="InterPro" id="IPR013656">
    <property type="entry name" value="PAS_4"/>
</dbReference>
<keyword evidence="12" id="KW-1185">Reference proteome</keyword>
<dbReference type="InterPro" id="IPR000700">
    <property type="entry name" value="PAS-assoc_C"/>
</dbReference>
<evidence type="ECO:0000256" key="6">
    <source>
        <dbReference type="PROSITE-ProRule" id="PRU00169"/>
    </source>
</evidence>
<evidence type="ECO:0000256" key="4">
    <source>
        <dbReference type="ARBA" id="ARBA00022679"/>
    </source>
</evidence>
<dbReference type="InterPro" id="IPR003594">
    <property type="entry name" value="HATPase_dom"/>
</dbReference>
<keyword evidence="4" id="KW-0808">Transferase</keyword>
<dbReference type="Gene3D" id="2.10.70.100">
    <property type="match status" value="1"/>
</dbReference>
<feature type="domain" description="PAS" evidence="9">
    <location>
        <begin position="270"/>
        <end position="340"/>
    </location>
</feature>
<dbReference type="Proteomes" id="UP000075321">
    <property type="component" value="Unassembled WGS sequence"/>
</dbReference>
<dbReference type="EC" id="2.7.13.3" evidence="2"/>
<name>A0A151AAI9_9EURY</name>
<dbReference type="Pfam" id="PF08448">
    <property type="entry name" value="PAS_4"/>
    <property type="match status" value="2"/>
</dbReference>
<dbReference type="CDD" id="cd00156">
    <property type="entry name" value="REC"/>
    <property type="match status" value="1"/>
</dbReference>
<dbReference type="InterPro" id="IPR003661">
    <property type="entry name" value="HisK_dim/P_dom"/>
</dbReference>
<dbReference type="InterPro" id="IPR001789">
    <property type="entry name" value="Sig_transdc_resp-reg_receiver"/>
</dbReference>
<accession>A0A151AAI9</accession>
<evidence type="ECO:0000256" key="5">
    <source>
        <dbReference type="ARBA" id="ARBA00022777"/>
    </source>
</evidence>
<protein>
    <recommendedName>
        <fullName evidence="2">histidine kinase</fullName>
        <ecNumber evidence="2">2.7.13.3</ecNumber>
    </recommendedName>
</protein>
<feature type="domain" description="Histidine kinase" evidence="7">
    <location>
        <begin position="525"/>
        <end position="713"/>
    </location>
</feature>
<evidence type="ECO:0000259" key="10">
    <source>
        <dbReference type="PROSITE" id="PS50113"/>
    </source>
</evidence>
<dbReference type="GO" id="GO:0000155">
    <property type="term" value="F:phosphorelay sensor kinase activity"/>
    <property type="evidence" value="ECO:0007669"/>
    <property type="project" value="InterPro"/>
</dbReference>
<dbReference type="SMART" id="SM00086">
    <property type="entry name" value="PAC"/>
    <property type="match status" value="2"/>
</dbReference>
<dbReference type="PANTHER" id="PTHR43304:SF1">
    <property type="entry name" value="PAC DOMAIN-CONTAINING PROTEIN"/>
    <property type="match status" value="1"/>
</dbReference>
<sequence>MRYSVTDGGGDTIRILHVDDELDLAELTAAFLMREDNQFSIEMASNASNGLDRLSETQFDCVISDYDMPGQNGIEFLKTIREKYPDLPFILYTGKGSEEIASDAISAGVTDYLQKESGTDQYTILANRVRNAVERYWIEREAEHMWTQLESIGNEREQIIERVTDAIVEVDSDWRFTLVNEQAEDLYEMSNEYLLGRDFWDVFQDAKDTRFETEYRRVMETREPTSFVEYFSQLDGWFEVEAYPKRDGGIAFYFIEVTEQRERQQELEAERRFISEALDALTDIFYVINPEGTLRRWNEPIVEVSGYSEAELTEMSAIELFPDDEQSRIAESLETTLETGADKIEAEIQTSDGTQIPYEFVNRRLTDSKGELLGVVGIGRDLTDAKAQEQELRETKQRLDLVLEGTKTGIWEWKIGMDEIEWDNTLERMFGLEPDSFEGTYEAFAKRTHPDDLPRVEEAMNQAIETDELYHTEFRMIHEDGDTVWAEVQGVVIKEETEPDRLIGLYHEITERKQREEQLEMFASVVSHDLRNPLNVASGYLELTQKECESNNLDRVAEAHDRMDRLIEDLLTLAREGDNVTNIELVDLTSLTENCWRTVATAEATLTTDINGVIRADRSRLQQLVENLFRNAVEHGGEDVMVTVGELVNGFYVEDNGPGISEDERDDVFDVGYSTAEDGIGFGLSIIKQIVDSHDWNVRVTDGTDGGARFEITGVEFTAE</sequence>
<evidence type="ECO:0000256" key="3">
    <source>
        <dbReference type="ARBA" id="ARBA00022553"/>
    </source>
</evidence>
<comment type="caution">
    <text evidence="11">The sequence shown here is derived from an EMBL/GenBank/DDBJ whole genome shotgun (WGS) entry which is preliminary data.</text>
</comment>
<dbReference type="Gene3D" id="1.10.287.130">
    <property type="match status" value="1"/>
</dbReference>
<dbReference type="Pfam" id="PF00512">
    <property type="entry name" value="HisKA"/>
    <property type="match status" value="1"/>
</dbReference>
<evidence type="ECO:0000256" key="2">
    <source>
        <dbReference type="ARBA" id="ARBA00012438"/>
    </source>
</evidence>
<dbReference type="AlphaFoldDB" id="A0A151AAI9"/>